<keyword evidence="4" id="KW-1185">Reference proteome</keyword>
<dbReference type="InterPro" id="IPR019431">
    <property type="entry name" value="DUF2417"/>
</dbReference>
<protein>
    <recommendedName>
        <fullName evidence="5">Mitochondrial integral membrane protein</fullName>
    </recommendedName>
</protein>
<dbReference type="InterPro" id="IPR029058">
    <property type="entry name" value="AB_hydrolase_fold"/>
</dbReference>
<keyword evidence="2" id="KW-0812">Transmembrane</keyword>
<accession>A0ABR4C5Z9</accession>
<dbReference type="Gene3D" id="3.40.50.1820">
    <property type="entry name" value="alpha/beta hydrolase"/>
    <property type="match status" value="1"/>
</dbReference>
<organism evidence="3 4">
    <name type="scientific">Oculimacula yallundae</name>
    <dbReference type="NCBI Taxonomy" id="86028"/>
    <lineage>
        <taxon>Eukaryota</taxon>
        <taxon>Fungi</taxon>
        <taxon>Dikarya</taxon>
        <taxon>Ascomycota</taxon>
        <taxon>Pezizomycotina</taxon>
        <taxon>Leotiomycetes</taxon>
        <taxon>Helotiales</taxon>
        <taxon>Ploettnerulaceae</taxon>
        <taxon>Oculimacula</taxon>
    </lineage>
</organism>
<keyword evidence="2" id="KW-0472">Membrane</keyword>
<proteinExistence type="predicted"/>
<dbReference type="Proteomes" id="UP001595075">
    <property type="component" value="Unassembled WGS sequence"/>
</dbReference>
<feature type="transmembrane region" description="Helical" evidence="2">
    <location>
        <begin position="67"/>
        <end position="92"/>
    </location>
</feature>
<evidence type="ECO:0000256" key="1">
    <source>
        <dbReference type="SAM" id="MobiDB-lite"/>
    </source>
</evidence>
<feature type="transmembrane region" description="Helical" evidence="2">
    <location>
        <begin position="130"/>
        <end position="149"/>
    </location>
</feature>
<dbReference type="Pfam" id="PF10329">
    <property type="entry name" value="DUF2417"/>
    <property type="match status" value="1"/>
</dbReference>
<evidence type="ECO:0008006" key="5">
    <source>
        <dbReference type="Google" id="ProtNLM"/>
    </source>
</evidence>
<feature type="transmembrane region" description="Helical" evidence="2">
    <location>
        <begin position="211"/>
        <end position="234"/>
    </location>
</feature>
<feature type="region of interest" description="Disordered" evidence="1">
    <location>
        <begin position="1"/>
        <end position="23"/>
    </location>
</feature>
<feature type="transmembrane region" description="Helical" evidence="2">
    <location>
        <begin position="161"/>
        <end position="179"/>
    </location>
</feature>
<dbReference type="EMBL" id="JAZHXI010000013">
    <property type="protein sequence ID" value="KAL2065082.1"/>
    <property type="molecule type" value="Genomic_DNA"/>
</dbReference>
<evidence type="ECO:0000256" key="2">
    <source>
        <dbReference type="SAM" id="Phobius"/>
    </source>
</evidence>
<gene>
    <name evidence="3" type="ORF">VTL71DRAFT_4222</name>
</gene>
<dbReference type="SUPFAM" id="SSF53474">
    <property type="entry name" value="alpha/beta-Hydrolases"/>
    <property type="match status" value="1"/>
</dbReference>
<reference evidence="3 4" key="1">
    <citation type="journal article" date="2024" name="Commun. Biol.">
        <title>Comparative genomic analysis of thermophilic fungi reveals convergent evolutionary adaptations and gene losses.</title>
        <authorList>
            <person name="Steindorff A.S."/>
            <person name="Aguilar-Pontes M.V."/>
            <person name="Robinson A.J."/>
            <person name="Andreopoulos B."/>
            <person name="LaButti K."/>
            <person name="Kuo A."/>
            <person name="Mondo S."/>
            <person name="Riley R."/>
            <person name="Otillar R."/>
            <person name="Haridas S."/>
            <person name="Lipzen A."/>
            <person name="Grimwood J."/>
            <person name="Schmutz J."/>
            <person name="Clum A."/>
            <person name="Reid I.D."/>
            <person name="Moisan M.C."/>
            <person name="Butler G."/>
            <person name="Nguyen T.T.M."/>
            <person name="Dewar K."/>
            <person name="Conant G."/>
            <person name="Drula E."/>
            <person name="Henrissat B."/>
            <person name="Hansel C."/>
            <person name="Singer S."/>
            <person name="Hutchinson M.I."/>
            <person name="de Vries R.P."/>
            <person name="Natvig D.O."/>
            <person name="Powell A.J."/>
            <person name="Tsang A."/>
            <person name="Grigoriev I.V."/>
        </authorList>
    </citation>
    <scope>NUCLEOTIDE SEQUENCE [LARGE SCALE GENOMIC DNA]</scope>
    <source>
        <strain evidence="3 4">CBS 494.80</strain>
    </source>
</reference>
<keyword evidence="2" id="KW-1133">Transmembrane helix</keyword>
<feature type="transmembrane region" description="Helical" evidence="2">
    <location>
        <begin position="104"/>
        <end position="124"/>
    </location>
</feature>
<evidence type="ECO:0000313" key="3">
    <source>
        <dbReference type="EMBL" id="KAL2065082.1"/>
    </source>
</evidence>
<evidence type="ECO:0000313" key="4">
    <source>
        <dbReference type="Proteomes" id="UP001595075"/>
    </source>
</evidence>
<name>A0ABR4C5Z9_9HELO</name>
<comment type="caution">
    <text evidence="3">The sequence shown here is derived from an EMBL/GenBank/DDBJ whole genome shotgun (WGS) entry which is preliminary data.</text>
</comment>
<sequence>MAIWGNKPNDDEEPTVRNGDSASHVVVPRASLEAADERTRLLPPPSQGYLSPDDPAVSPYNLWSVRFLRYFTVLFSIITFLWWVLLLVSLFVSPPGMHSRGSGFFDFSYTTLTLGLLLLGLMFFSSPSKAAQVSCLIVAVVLLVDAILIVSVPRLRVEEGWVGIASVLWALLIAVWTVTTDRIVAWGKREEEERLTGRAESRRTLGEWTSVFVSTVFLVIMAIVAVLLTATLVLRSRDASLAAPGNRYYVDGDKYQIHIFCEGTTNTTGKSGKTVPTVLFESGDGPFESGMMVIAENALANGSISRYCYSDRPGFGWSDNAPSPFSAGMAADVLSEALARAGEDGPWILASAGVGSIYSRIFSSRHGSAIKGLLMVDPLHEDLLYRLGNPNRGFLLWAWGIISPLGLDRTPAAIFKGRTREDRVYGRSAYQNGKYIKAKLQESLVADSLTKNEVSSARHIQNEKTPLALISSGIEMKRDRTWGKKQEDLSHLTKKLISWDIVSGAPSEVWKTYAGRHAIEKRLKELVNA</sequence>